<proteinExistence type="predicted"/>
<dbReference type="Proteomes" id="UP000624709">
    <property type="component" value="Unassembled WGS sequence"/>
</dbReference>
<dbReference type="CDD" id="cd02440">
    <property type="entry name" value="AdoMet_MTases"/>
    <property type="match status" value="1"/>
</dbReference>
<dbReference type="EMBL" id="BOMS01000014">
    <property type="protein sequence ID" value="GIE64794.1"/>
    <property type="molecule type" value="Genomic_DNA"/>
</dbReference>
<comment type="caution">
    <text evidence="2">The sequence shown here is derived from an EMBL/GenBank/DDBJ whole genome shotgun (WGS) entry which is preliminary data.</text>
</comment>
<name>A0ABQ4B298_9ACTN</name>
<accession>A0ABQ4B298</accession>
<evidence type="ECO:0000313" key="2">
    <source>
        <dbReference type="EMBL" id="GIE64794.1"/>
    </source>
</evidence>
<dbReference type="InterPro" id="IPR029063">
    <property type="entry name" value="SAM-dependent_MTases_sf"/>
</dbReference>
<dbReference type="SUPFAM" id="SSF53335">
    <property type="entry name" value="S-adenosyl-L-methionine-dependent methyltransferases"/>
    <property type="match status" value="1"/>
</dbReference>
<keyword evidence="3" id="KW-1185">Reference proteome</keyword>
<dbReference type="PANTHER" id="PTHR43591">
    <property type="entry name" value="METHYLTRANSFERASE"/>
    <property type="match status" value="1"/>
</dbReference>
<evidence type="ECO:0000313" key="3">
    <source>
        <dbReference type="Proteomes" id="UP000624709"/>
    </source>
</evidence>
<organism evidence="2 3">
    <name type="scientific">Actinoplanes palleronii</name>
    <dbReference type="NCBI Taxonomy" id="113570"/>
    <lineage>
        <taxon>Bacteria</taxon>
        <taxon>Bacillati</taxon>
        <taxon>Actinomycetota</taxon>
        <taxon>Actinomycetes</taxon>
        <taxon>Micromonosporales</taxon>
        <taxon>Micromonosporaceae</taxon>
        <taxon>Actinoplanes</taxon>
    </lineage>
</organism>
<sequence>MQDCCPTFEDNGASFEGMATYTHGHHESVLRSHRWRTAENSAAYLLPRLSSGFTLLDVGCGPGTITADLAAQVTRVTALERTEAALDLARAEITRRGLTNVDFAVGDVHALDFPDDSFDVVHAHQVLQHVADPVAALREMRRVTRPGGLVAVRDSDYAGFTWFPLVTELDEWLALYQRVARGNGGEPDAGRRLLSWARAAGFTDVTASASIWCFADDADRDWWGTMWADRILKSDMAATAVQSGAATPADLDRLSAGWRSWAASPDGWFTIPHGELLCRA</sequence>
<dbReference type="Pfam" id="PF13847">
    <property type="entry name" value="Methyltransf_31"/>
    <property type="match status" value="1"/>
</dbReference>
<reference evidence="2 3" key="1">
    <citation type="submission" date="2021-01" db="EMBL/GenBank/DDBJ databases">
        <title>Whole genome shotgun sequence of Actinoplanes palleronii NBRC 14916.</title>
        <authorList>
            <person name="Komaki H."/>
            <person name="Tamura T."/>
        </authorList>
    </citation>
    <scope>NUCLEOTIDE SEQUENCE [LARGE SCALE GENOMIC DNA]</scope>
    <source>
        <strain evidence="2 3">NBRC 14916</strain>
    </source>
</reference>
<gene>
    <name evidence="2" type="ORF">Apa02nite_009020</name>
</gene>
<protein>
    <recommendedName>
        <fullName evidence="1">Methyltransferase domain-containing protein</fullName>
    </recommendedName>
</protein>
<dbReference type="Gene3D" id="3.40.50.150">
    <property type="entry name" value="Vaccinia Virus protein VP39"/>
    <property type="match status" value="1"/>
</dbReference>
<feature type="domain" description="Methyltransferase" evidence="1">
    <location>
        <begin position="50"/>
        <end position="175"/>
    </location>
</feature>
<evidence type="ECO:0000259" key="1">
    <source>
        <dbReference type="Pfam" id="PF13847"/>
    </source>
</evidence>
<dbReference type="InterPro" id="IPR025714">
    <property type="entry name" value="Methyltranfer_dom"/>
</dbReference>
<dbReference type="PANTHER" id="PTHR43591:SF24">
    <property type="entry name" value="2-METHOXY-6-POLYPRENYL-1,4-BENZOQUINOL METHYLASE, MITOCHONDRIAL"/>
    <property type="match status" value="1"/>
</dbReference>